<dbReference type="Proteomes" id="UP000192929">
    <property type="component" value="Unassembled WGS sequence"/>
</dbReference>
<dbReference type="EMBL" id="FXAC01000012">
    <property type="protein sequence ID" value="SMF16877.1"/>
    <property type="molecule type" value="Genomic_DNA"/>
</dbReference>
<dbReference type="AlphaFoldDB" id="A0A1X7DK03"/>
<keyword evidence="1" id="KW-0812">Transmembrane</keyword>
<evidence type="ECO:0000313" key="2">
    <source>
        <dbReference type="EMBL" id="SMF16877.1"/>
    </source>
</evidence>
<organism evidence="2 3">
    <name type="scientific">Kocuria marina subsp. indica</name>
    <dbReference type="NCBI Taxonomy" id="1049583"/>
    <lineage>
        <taxon>Bacteria</taxon>
        <taxon>Bacillati</taxon>
        <taxon>Actinomycetota</taxon>
        <taxon>Actinomycetes</taxon>
        <taxon>Micrococcales</taxon>
        <taxon>Micrococcaceae</taxon>
        <taxon>Kocuria</taxon>
    </lineage>
</organism>
<protein>
    <submittedName>
        <fullName evidence="2">Uncharacterized protein</fullName>
    </submittedName>
</protein>
<dbReference type="RefSeq" id="WP_143467411.1">
    <property type="nucleotide sequence ID" value="NZ_FXAC01000012.1"/>
</dbReference>
<gene>
    <name evidence="2" type="ORF">SAMN06296028_11274</name>
</gene>
<evidence type="ECO:0000313" key="3">
    <source>
        <dbReference type="Proteomes" id="UP000192929"/>
    </source>
</evidence>
<proteinExistence type="predicted"/>
<accession>A0A1X7DK03</accession>
<sequence length="79" mass="8574">MSATRPGSHARDPSVPPPVDPELTRLSVRWTHGALRTVIAVWLIAGLVGASYDALSRYGHLTWILVWGGRGGALRVRMS</sequence>
<evidence type="ECO:0000256" key="1">
    <source>
        <dbReference type="SAM" id="Phobius"/>
    </source>
</evidence>
<name>A0A1X7DK03_9MICC</name>
<feature type="transmembrane region" description="Helical" evidence="1">
    <location>
        <begin position="33"/>
        <end position="52"/>
    </location>
</feature>
<keyword evidence="1" id="KW-1133">Transmembrane helix</keyword>
<reference evidence="3" key="1">
    <citation type="submission" date="2017-04" db="EMBL/GenBank/DDBJ databases">
        <authorList>
            <person name="Varghese N."/>
            <person name="Submissions S."/>
        </authorList>
    </citation>
    <scope>NUCLEOTIDE SEQUENCE [LARGE SCALE GENOMIC DNA]</scope>
    <source>
        <strain evidence="3">NIO-1021</strain>
    </source>
</reference>
<keyword evidence="1" id="KW-0472">Membrane</keyword>
<keyword evidence="3" id="KW-1185">Reference proteome</keyword>